<feature type="transmembrane region" description="Helical" evidence="7">
    <location>
        <begin position="153"/>
        <end position="174"/>
    </location>
</feature>
<accession>A0A1S6U5S5</accession>
<dbReference type="PANTHER" id="PTHR30341:SF0">
    <property type="entry name" value="NA(+)_H(+) ANTIPORTER NHAA"/>
    <property type="match status" value="1"/>
</dbReference>
<keyword evidence="6 7" id="KW-0472">Membrane</keyword>
<feature type="transmembrane region" description="Helical" evidence="7">
    <location>
        <begin position="256"/>
        <end position="277"/>
    </location>
</feature>
<gene>
    <name evidence="7 8" type="primary">nhaA</name>
    <name evidence="8" type="ORF">CPIN18021_0193</name>
</gene>
<dbReference type="InterPro" id="IPR004670">
    <property type="entry name" value="NhaA"/>
</dbReference>
<dbReference type="PANTHER" id="PTHR30341">
    <property type="entry name" value="SODIUM ION/PROTON ANTIPORTER NHAA-RELATED"/>
    <property type="match status" value="1"/>
</dbReference>
<keyword evidence="3" id="KW-0997">Cell inner membrane</keyword>
<dbReference type="Pfam" id="PF06965">
    <property type="entry name" value="Na_H_antiport_1"/>
    <property type="match status" value="1"/>
</dbReference>
<feature type="transmembrane region" description="Helical" evidence="7">
    <location>
        <begin position="12"/>
        <end position="32"/>
    </location>
</feature>
<dbReference type="NCBIfam" id="NF007112">
    <property type="entry name" value="PRK09561.1"/>
    <property type="match status" value="1"/>
</dbReference>
<keyword evidence="7" id="KW-0406">Ion transport</keyword>
<feature type="transmembrane region" description="Helical" evidence="7">
    <location>
        <begin position="363"/>
        <end position="382"/>
    </location>
</feature>
<feature type="transmembrane region" description="Helical" evidence="7">
    <location>
        <begin position="289"/>
        <end position="313"/>
    </location>
</feature>
<keyword evidence="7" id="KW-0739">Sodium transport</keyword>
<dbReference type="EMBL" id="CP017258">
    <property type="protein sequence ID" value="AQW87045.1"/>
    <property type="molecule type" value="Genomic_DNA"/>
</dbReference>
<keyword evidence="7" id="KW-0050">Antiport</keyword>
<comment type="function">
    <text evidence="7">Na(+)/H(+) antiporter that extrudes sodium in exchange for external protons.</text>
</comment>
<comment type="similarity">
    <text evidence="7">Belongs to the NhaA Na(+)/H(+) (TC 2.A.33) antiporter family.</text>
</comment>
<feature type="transmembrane region" description="Helical" evidence="7">
    <location>
        <begin position="93"/>
        <end position="114"/>
    </location>
</feature>
<proteinExistence type="inferred from homology"/>
<dbReference type="GO" id="GO:0006885">
    <property type="term" value="P:regulation of pH"/>
    <property type="evidence" value="ECO:0007669"/>
    <property type="project" value="UniProtKB-UniRule"/>
</dbReference>
<name>A0A1S6U5S5_9BACT</name>
<evidence type="ECO:0000256" key="6">
    <source>
        <dbReference type="ARBA" id="ARBA00023136"/>
    </source>
</evidence>
<comment type="subcellular location">
    <subcellularLocation>
        <location evidence="1">Cell inner membrane</location>
        <topology evidence="1">Multi-pass membrane protein</topology>
    </subcellularLocation>
    <subcellularLocation>
        <location evidence="7">Cell membrane</location>
        <topology evidence="7">Multi-pass membrane protein</topology>
    </subcellularLocation>
</comment>
<evidence type="ECO:0000313" key="9">
    <source>
        <dbReference type="Proteomes" id="UP000190868"/>
    </source>
</evidence>
<sequence>MSDIKDFLKHEASGGIFLMIATIFALIFQNTLLSDFYNSFLKTNLTISFGEFGLSKALILWVNDGLMAIFFFLVGLELKREILEGELKNPSQIALPAIAGIGGIIIPAIIFYIFTKHDSFALSGWAIPTATDIAFALGILSLLGSRVPTSLKIFLMTLAIIDDLCAIIIIALFYTSDLSLLSLGSSFLCILGLFVLNLMGVKSKAAFLIIGLIFWVSVLKSGVHATLAGVISAFFIPIKQKDNPNKSMLREIEHDLHAWVAFAILPIFAFVNAGISLKGIGMDQLLTAVPLGTMIGLFIGKQFGVFGFSFLAIKLKIAKIPEGVNFKQLYGVAVLCGVGFTMSLFVNGLAYNESNAFAYTDKLAILIGSVISGVVGFIILKINSK</sequence>
<dbReference type="NCBIfam" id="TIGR00773">
    <property type="entry name" value="NhaA"/>
    <property type="match status" value="1"/>
</dbReference>
<keyword evidence="2 7" id="KW-1003">Cell membrane</keyword>
<evidence type="ECO:0000256" key="5">
    <source>
        <dbReference type="ARBA" id="ARBA00022989"/>
    </source>
</evidence>
<evidence type="ECO:0000256" key="4">
    <source>
        <dbReference type="ARBA" id="ARBA00022692"/>
    </source>
</evidence>
<dbReference type="HAMAP" id="MF_01844">
    <property type="entry name" value="NhaA"/>
    <property type="match status" value="1"/>
</dbReference>
<evidence type="ECO:0000256" key="1">
    <source>
        <dbReference type="ARBA" id="ARBA00004429"/>
    </source>
</evidence>
<keyword evidence="9" id="KW-1185">Reference proteome</keyword>
<comment type="catalytic activity">
    <reaction evidence="7">
        <text>Na(+)(in) + 2 H(+)(out) = Na(+)(out) + 2 H(+)(in)</text>
        <dbReference type="Rhea" id="RHEA:29251"/>
        <dbReference type="ChEBI" id="CHEBI:15378"/>
        <dbReference type="ChEBI" id="CHEBI:29101"/>
    </reaction>
</comment>
<evidence type="ECO:0000256" key="3">
    <source>
        <dbReference type="ARBA" id="ARBA00022519"/>
    </source>
</evidence>
<dbReference type="NCBIfam" id="NF007111">
    <property type="entry name" value="PRK09560.1"/>
    <property type="match status" value="1"/>
</dbReference>
<protein>
    <recommendedName>
        <fullName evidence="7">Na(+)/H(+) antiporter NhaA</fullName>
    </recommendedName>
    <alternativeName>
        <fullName evidence="7">Sodium/proton antiporter NhaA</fullName>
    </alternativeName>
</protein>
<dbReference type="RefSeq" id="WP_078424189.1">
    <property type="nucleotide sequence ID" value="NZ_CP017258.1"/>
</dbReference>
<keyword evidence="4 7" id="KW-0812">Transmembrane</keyword>
<keyword evidence="7" id="KW-0915">Sodium</keyword>
<evidence type="ECO:0000256" key="2">
    <source>
        <dbReference type="ARBA" id="ARBA00022475"/>
    </source>
</evidence>
<dbReference type="InterPro" id="IPR023171">
    <property type="entry name" value="Na/H_antiporter_dom_sf"/>
</dbReference>
<keyword evidence="7" id="KW-0813">Transport</keyword>
<dbReference type="GO" id="GO:0005886">
    <property type="term" value="C:plasma membrane"/>
    <property type="evidence" value="ECO:0007669"/>
    <property type="project" value="UniProtKB-SubCell"/>
</dbReference>
<organism evidence="8 9">
    <name type="scientific">Campylobacter pinnipediorum subsp. caledonicus</name>
    <dbReference type="NCBI Taxonomy" id="1874362"/>
    <lineage>
        <taxon>Bacteria</taxon>
        <taxon>Pseudomonadati</taxon>
        <taxon>Campylobacterota</taxon>
        <taxon>Epsilonproteobacteria</taxon>
        <taxon>Campylobacterales</taxon>
        <taxon>Campylobacteraceae</taxon>
        <taxon>Campylobacter</taxon>
    </lineage>
</organism>
<evidence type="ECO:0000256" key="7">
    <source>
        <dbReference type="HAMAP-Rule" id="MF_01844"/>
    </source>
</evidence>
<dbReference type="Gene3D" id="1.20.1530.10">
    <property type="entry name" value="Na+/H+ antiporter like domain"/>
    <property type="match status" value="1"/>
</dbReference>
<feature type="transmembrane region" description="Helical" evidence="7">
    <location>
        <begin position="206"/>
        <end position="236"/>
    </location>
</feature>
<feature type="transmembrane region" description="Helical" evidence="7">
    <location>
        <begin position="120"/>
        <end position="141"/>
    </location>
</feature>
<dbReference type="AlphaFoldDB" id="A0A1S6U5S5"/>
<feature type="transmembrane region" description="Helical" evidence="7">
    <location>
        <begin position="52"/>
        <end position="73"/>
    </location>
</feature>
<feature type="transmembrane region" description="Helical" evidence="7">
    <location>
        <begin position="180"/>
        <end position="199"/>
    </location>
</feature>
<keyword evidence="5 7" id="KW-1133">Transmembrane helix</keyword>
<evidence type="ECO:0000313" key="8">
    <source>
        <dbReference type="EMBL" id="AQW87045.1"/>
    </source>
</evidence>
<dbReference type="Proteomes" id="UP000190868">
    <property type="component" value="Chromosome"/>
</dbReference>
<feature type="transmembrane region" description="Helical" evidence="7">
    <location>
        <begin position="329"/>
        <end position="351"/>
    </location>
</feature>
<reference evidence="9" key="1">
    <citation type="submission" date="2016-09" db="EMBL/GenBank/DDBJ databases">
        <title>Comparative genomics of the Campylobacter concisus group.</title>
        <authorList>
            <person name="Miller W.G."/>
            <person name="Yee E."/>
            <person name="Chapman M.H."/>
            <person name="Huynh S."/>
            <person name="Bono J.L."/>
            <person name="On S.L.W."/>
            <person name="StLeger J."/>
            <person name="Foster G."/>
            <person name="Parker C.T."/>
        </authorList>
    </citation>
    <scope>NUCLEOTIDE SEQUENCE [LARGE SCALE GENOMIC DNA]</scope>
    <source>
        <strain evidence="9">RM18021</strain>
    </source>
</reference>
<dbReference type="GO" id="GO:0015385">
    <property type="term" value="F:sodium:proton antiporter activity"/>
    <property type="evidence" value="ECO:0007669"/>
    <property type="project" value="UniProtKB-UniRule"/>
</dbReference>